<feature type="region of interest" description="Disordered" evidence="1">
    <location>
        <begin position="1"/>
        <end position="39"/>
    </location>
</feature>
<dbReference type="EMBL" id="ABYI02000028">
    <property type="protein sequence ID" value="EEG73310.1"/>
    <property type="molecule type" value="Genomic_DNA"/>
</dbReference>
<evidence type="ECO:0000313" key="2">
    <source>
        <dbReference type="EMBL" id="EEG73310.1"/>
    </source>
</evidence>
<organism evidence="2 3">
    <name type="scientific">[Clostridium] hylemonae DSM 15053</name>
    <dbReference type="NCBI Taxonomy" id="553973"/>
    <lineage>
        <taxon>Bacteria</taxon>
        <taxon>Bacillati</taxon>
        <taxon>Bacillota</taxon>
        <taxon>Clostridia</taxon>
        <taxon>Lachnospirales</taxon>
        <taxon>Lachnospiraceae</taxon>
    </lineage>
</organism>
<comment type="caution">
    <text evidence="2">The sequence shown here is derived from an EMBL/GenBank/DDBJ whole genome shotgun (WGS) entry which is preliminary data.</text>
</comment>
<dbReference type="HOGENOM" id="CLU_2988560_0_0_9"/>
<dbReference type="STRING" id="553973.CLOHYLEM_06595"/>
<keyword evidence="3" id="KW-1185">Reference proteome</keyword>
<dbReference type="AlphaFoldDB" id="C0C3D4"/>
<reference evidence="2" key="1">
    <citation type="submission" date="2009-02" db="EMBL/GenBank/DDBJ databases">
        <authorList>
            <person name="Fulton L."/>
            <person name="Clifton S."/>
            <person name="Fulton B."/>
            <person name="Xu J."/>
            <person name="Minx P."/>
            <person name="Pepin K.H."/>
            <person name="Johnson M."/>
            <person name="Bhonagiri V."/>
            <person name="Nash W.E."/>
            <person name="Mardis E.R."/>
            <person name="Wilson R.K."/>
        </authorList>
    </citation>
    <scope>NUCLEOTIDE SEQUENCE [LARGE SCALE GENOMIC DNA]</scope>
    <source>
        <strain evidence="2">DSM 15053</strain>
    </source>
</reference>
<feature type="compositionally biased region" description="Basic residues" evidence="1">
    <location>
        <begin position="22"/>
        <end position="34"/>
    </location>
</feature>
<reference evidence="2" key="2">
    <citation type="submission" date="2013-06" db="EMBL/GenBank/DDBJ databases">
        <title>Draft genome sequence of Clostridium hylemonae (DSM 15053).</title>
        <authorList>
            <person name="Sudarsanam P."/>
            <person name="Ley R."/>
            <person name="Guruge J."/>
            <person name="Turnbaugh P.J."/>
            <person name="Mahowald M."/>
            <person name="Liep D."/>
            <person name="Gordon J."/>
        </authorList>
    </citation>
    <scope>NUCLEOTIDE SEQUENCE</scope>
    <source>
        <strain evidence="2">DSM 15053</strain>
    </source>
</reference>
<name>C0C3D4_9FIRM</name>
<gene>
    <name evidence="2" type="ORF">CLOHYLEM_06595</name>
</gene>
<proteinExistence type="predicted"/>
<dbReference type="Proteomes" id="UP000004893">
    <property type="component" value="Unassembled WGS sequence"/>
</dbReference>
<evidence type="ECO:0000313" key="3">
    <source>
        <dbReference type="Proteomes" id="UP000004893"/>
    </source>
</evidence>
<protein>
    <submittedName>
        <fullName evidence="2">Uncharacterized protein</fullName>
    </submittedName>
</protein>
<evidence type="ECO:0000256" key="1">
    <source>
        <dbReference type="SAM" id="MobiDB-lite"/>
    </source>
</evidence>
<sequence length="53" mass="5614">MAVYGLGKAAGGGGAVSTLAVRKGRRHGSNRHRQNSTGNLDDFLCQLSHKLHL</sequence>
<accession>C0C3D4</accession>